<sequence>MNLLLKLESVGILLACYVATLALGHAWWLFFALLLLPDISMVGYVINNKWGAVLYNIFHHQGIAVLLIGIGWYTGQQTVLLAGLVLLGHSAMDRMLGYGLKYASSFQDTHLGKIGKNVD</sequence>
<keyword evidence="1" id="KW-0812">Transmembrane</keyword>
<keyword evidence="1" id="KW-1133">Transmembrane helix</keyword>
<dbReference type="EMBL" id="FOQO01000002">
    <property type="protein sequence ID" value="SFI06144.1"/>
    <property type="molecule type" value="Genomic_DNA"/>
</dbReference>
<evidence type="ECO:0000313" key="3">
    <source>
        <dbReference type="Proteomes" id="UP000198670"/>
    </source>
</evidence>
<dbReference type="InterPro" id="IPR025356">
    <property type="entry name" value="DUF4260"/>
</dbReference>
<name>A0A1I3F4L8_9SPHI</name>
<reference evidence="2 3" key="1">
    <citation type="submission" date="2016-10" db="EMBL/GenBank/DDBJ databases">
        <authorList>
            <person name="de Groot N.N."/>
        </authorList>
    </citation>
    <scope>NUCLEOTIDE SEQUENCE [LARGE SCALE GENOMIC DNA]</scope>
    <source>
        <strain evidence="2 3">RK1</strain>
    </source>
</reference>
<dbReference type="RefSeq" id="WP_090624780.1">
    <property type="nucleotide sequence ID" value="NZ_FOQO01000002.1"/>
</dbReference>
<evidence type="ECO:0000256" key="1">
    <source>
        <dbReference type="SAM" id="Phobius"/>
    </source>
</evidence>
<organism evidence="2 3">
    <name type="scientific">Parapedobacter indicus</name>
    <dbReference type="NCBI Taxonomy" id="1477437"/>
    <lineage>
        <taxon>Bacteria</taxon>
        <taxon>Pseudomonadati</taxon>
        <taxon>Bacteroidota</taxon>
        <taxon>Sphingobacteriia</taxon>
        <taxon>Sphingobacteriales</taxon>
        <taxon>Sphingobacteriaceae</taxon>
        <taxon>Parapedobacter</taxon>
    </lineage>
</organism>
<dbReference type="OrthoDB" id="9813911at2"/>
<keyword evidence="3" id="KW-1185">Reference proteome</keyword>
<evidence type="ECO:0008006" key="4">
    <source>
        <dbReference type="Google" id="ProtNLM"/>
    </source>
</evidence>
<gene>
    <name evidence="2" type="ORF">SAMN05444682_102166</name>
</gene>
<dbReference type="AlphaFoldDB" id="A0A1I3F4L8"/>
<evidence type="ECO:0000313" key="2">
    <source>
        <dbReference type="EMBL" id="SFI06144.1"/>
    </source>
</evidence>
<feature type="transmembrane region" description="Helical" evidence="1">
    <location>
        <begin position="12"/>
        <end position="36"/>
    </location>
</feature>
<dbReference type="Pfam" id="PF14079">
    <property type="entry name" value="DUF4260"/>
    <property type="match status" value="1"/>
</dbReference>
<accession>A0A1I3F4L8</accession>
<dbReference type="STRING" id="1477437.SAMN05444682_102166"/>
<keyword evidence="1" id="KW-0472">Membrane</keyword>
<protein>
    <recommendedName>
        <fullName evidence="4">DUF4260 domain-containing protein</fullName>
    </recommendedName>
</protein>
<proteinExistence type="predicted"/>
<dbReference type="Proteomes" id="UP000198670">
    <property type="component" value="Unassembled WGS sequence"/>
</dbReference>
<feature type="transmembrane region" description="Helical" evidence="1">
    <location>
        <begin position="63"/>
        <end position="87"/>
    </location>
</feature>